<evidence type="ECO:0000259" key="1">
    <source>
        <dbReference type="Pfam" id="PF05598"/>
    </source>
</evidence>
<organism evidence="2 3">
    <name type="scientific">Actinoplanes missouriensis (strain ATCC 14538 / DSM 43046 / CBS 188.64 / JCM 3121 / NBRC 102363 / NCIMB 12654 / NRRL B-3342 / UNCC 431)</name>
    <dbReference type="NCBI Taxonomy" id="512565"/>
    <lineage>
        <taxon>Bacteria</taxon>
        <taxon>Bacillati</taxon>
        <taxon>Actinomycetota</taxon>
        <taxon>Actinomycetes</taxon>
        <taxon>Micromonosporales</taxon>
        <taxon>Micromonosporaceae</taxon>
        <taxon>Actinoplanes</taxon>
    </lineage>
</organism>
<dbReference type="Proteomes" id="UP000007882">
    <property type="component" value="Chromosome"/>
</dbReference>
<reference evidence="2 3" key="1">
    <citation type="submission" date="2012-02" db="EMBL/GenBank/DDBJ databases">
        <title>Complete genome sequence of Actinoplanes missouriensis 431 (= NBRC 102363).</title>
        <authorList>
            <person name="Ohnishi Y."/>
            <person name="Ishikawa J."/>
            <person name="Sekine M."/>
            <person name="Hosoyama A."/>
            <person name="Harada T."/>
            <person name="Narita H."/>
            <person name="Hata T."/>
            <person name="Konno Y."/>
            <person name="Tutikane K."/>
            <person name="Fujita N."/>
            <person name="Horinouchi S."/>
            <person name="Hayakawa M."/>
        </authorList>
    </citation>
    <scope>NUCLEOTIDE SEQUENCE [LARGE SCALE GENOMIC DNA]</scope>
    <source>
        <strain evidence="3">ATCC 14538 / DSM 43046 / CBS 188.64 / JCM 3121 / NBRC 102363 / NCIMB 12654 / NRRL B-3342 / UNCC 431</strain>
    </source>
</reference>
<dbReference type="PATRIC" id="fig|512565.3.peg.4834"/>
<dbReference type="STRING" id="512565.AMIS_48470"/>
<evidence type="ECO:0000313" key="2">
    <source>
        <dbReference type="EMBL" id="BAL90067.1"/>
    </source>
</evidence>
<proteinExistence type="predicted"/>
<gene>
    <name evidence="2" type="ordered locus">AMIS_48470</name>
</gene>
<name>I0HAN0_ACTM4</name>
<dbReference type="HOGENOM" id="CLU_107169_1_0_11"/>
<dbReference type="KEGG" id="ams:AMIS_48470"/>
<dbReference type="eggNOG" id="COG3039">
    <property type="taxonomic scope" value="Bacteria"/>
</dbReference>
<protein>
    <submittedName>
        <fullName evidence="2">Putative transposase</fullName>
    </submittedName>
</protein>
<sequence>MARAAFRKGNLATRIRDELGQVYEDGRFVAVFGVRGRPGISPAQLMIVSVLQFAEDLTDRQAAEAVRDRITWKYALGWSWTIRGSMPVCSVSSGRGWSMVS</sequence>
<evidence type="ECO:0000313" key="3">
    <source>
        <dbReference type="Proteomes" id="UP000007882"/>
    </source>
</evidence>
<dbReference type="EMBL" id="AP012319">
    <property type="protein sequence ID" value="BAL90067.1"/>
    <property type="molecule type" value="Genomic_DNA"/>
</dbReference>
<feature type="domain" description="Transposase InsH N-terminal" evidence="1">
    <location>
        <begin position="18"/>
        <end position="78"/>
    </location>
</feature>
<dbReference type="InterPro" id="IPR008490">
    <property type="entry name" value="Transposase_InsH_N"/>
</dbReference>
<dbReference type="Pfam" id="PF05598">
    <property type="entry name" value="DUF772"/>
    <property type="match status" value="1"/>
</dbReference>
<keyword evidence="3" id="KW-1185">Reference proteome</keyword>
<dbReference type="AlphaFoldDB" id="I0HAN0"/>
<accession>I0HAN0</accession>